<evidence type="ECO:0000313" key="4">
    <source>
        <dbReference type="EMBL" id="KAK2727990.1"/>
    </source>
</evidence>
<keyword evidence="5" id="KW-1185">Reference proteome</keyword>
<proteinExistence type="predicted"/>
<organism evidence="4 5">
    <name type="scientific">Artemia franciscana</name>
    <name type="common">Brine shrimp</name>
    <name type="synonym">Artemia sanfranciscana</name>
    <dbReference type="NCBI Taxonomy" id="6661"/>
    <lineage>
        <taxon>Eukaryota</taxon>
        <taxon>Metazoa</taxon>
        <taxon>Ecdysozoa</taxon>
        <taxon>Arthropoda</taxon>
        <taxon>Crustacea</taxon>
        <taxon>Branchiopoda</taxon>
        <taxon>Anostraca</taxon>
        <taxon>Artemiidae</taxon>
        <taxon>Artemia</taxon>
    </lineage>
</organism>
<reference evidence="4" key="1">
    <citation type="submission" date="2023-07" db="EMBL/GenBank/DDBJ databases">
        <title>Chromosome-level genome assembly of Artemia franciscana.</title>
        <authorList>
            <person name="Jo E."/>
        </authorList>
    </citation>
    <scope>NUCLEOTIDE SEQUENCE</scope>
    <source>
        <tissue evidence="4">Whole body</tissue>
    </source>
</reference>
<dbReference type="InterPro" id="IPR058732">
    <property type="entry name" value="RUNDC1_M"/>
</dbReference>
<evidence type="ECO:0000256" key="2">
    <source>
        <dbReference type="SAM" id="MobiDB-lite"/>
    </source>
</evidence>
<dbReference type="InterPro" id="IPR004012">
    <property type="entry name" value="Run_dom"/>
</dbReference>
<dbReference type="PANTHER" id="PTHR15591">
    <property type="entry name" value="RUN AND SH3 DOMAIN CONTAINING"/>
    <property type="match status" value="1"/>
</dbReference>
<feature type="domain" description="RUN" evidence="3">
    <location>
        <begin position="255"/>
        <end position="417"/>
    </location>
</feature>
<feature type="non-terminal residue" evidence="4">
    <location>
        <position position="1"/>
    </location>
</feature>
<dbReference type="EMBL" id="JAVRJZ010000001">
    <property type="protein sequence ID" value="KAK2727990.1"/>
    <property type="molecule type" value="Genomic_DNA"/>
</dbReference>
<evidence type="ECO:0000313" key="5">
    <source>
        <dbReference type="Proteomes" id="UP001187531"/>
    </source>
</evidence>
<dbReference type="Pfam" id="PF02759">
    <property type="entry name" value="RUN"/>
    <property type="match status" value="1"/>
</dbReference>
<name>A0AA88IBJ2_ARTSF</name>
<dbReference type="PROSITE" id="PS50826">
    <property type="entry name" value="RUN"/>
    <property type="match status" value="1"/>
</dbReference>
<dbReference type="Proteomes" id="UP001187531">
    <property type="component" value="Unassembled WGS sequence"/>
</dbReference>
<feature type="non-terminal residue" evidence="4">
    <location>
        <position position="417"/>
    </location>
</feature>
<evidence type="ECO:0000256" key="1">
    <source>
        <dbReference type="SAM" id="Coils"/>
    </source>
</evidence>
<evidence type="ECO:0000259" key="3">
    <source>
        <dbReference type="PROSITE" id="PS50826"/>
    </source>
</evidence>
<dbReference type="InterPro" id="IPR047343">
    <property type="entry name" value="RUSC1_2"/>
</dbReference>
<gene>
    <name evidence="4" type="ORF">QYM36_008459</name>
</gene>
<dbReference type="CDD" id="cd17683">
    <property type="entry name" value="RUN_RUNDC1"/>
    <property type="match status" value="1"/>
</dbReference>
<accession>A0AA88IBJ2</accession>
<protein>
    <recommendedName>
        <fullName evidence="3">RUN domain-containing protein</fullName>
    </recommendedName>
</protein>
<dbReference type="Pfam" id="PF26030">
    <property type="entry name" value="RUNDC1"/>
    <property type="match status" value="1"/>
</dbReference>
<feature type="compositionally biased region" description="Polar residues" evidence="2">
    <location>
        <begin position="148"/>
        <end position="157"/>
    </location>
</feature>
<comment type="caution">
    <text evidence="4">The sequence shown here is derived from an EMBL/GenBank/DDBJ whole genome shotgun (WGS) entry which is preliminary data.</text>
</comment>
<dbReference type="AlphaFoldDB" id="A0AA88IBJ2"/>
<dbReference type="PANTHER" id="PTHR15591:SF19">
    <property type="entry name" value="RUN DOMAIN-CONTAINING PROTEIN 1 ISOFORM X1"/>
    <property type="match status" value="1"/>
</dbReference>
<dbReference type="Gene3D" id="1.20.58.900">
    <property type="match status" value="1"/>
</dbReference>
<keyword evidence="1" id="KW-0175">Coiled coil</keyword>
<feature type="region of interest" description="Disordered" evidence="2">
    <location>
        <begin position="141"/>
        <end position="169"/>
    </location>
</feature>
<feature type="coiled-coil region" evidence="1">
    <location>
        <begin position="3"/>
        <end position="30"/>
    </location>
</feature>
<dbReference type="InterPro" id="IPR037213">
    <property type="entry name" value="Run_dom_sf"/>
</dbReference>
<sequence>DQEQRLAFQKEKQQELMEQLKAQLQDLEQFAYESGDAGPPQMLVMERQKFIIEELRTRMNLNVDNIDKLSPEELKCQVNNALAQLVDPLKVKDQLLSQLRTQVTDLERFIEYLQGGEEYTSCKCSCTCPVHGAVPAVVTAPSKGFGSKTKTGETSSKGRGRGKPVGEKRQETVNRISHLLQMLVASQLGCGVGEASDLLSSRLRPTAKGNHWGDIRARLELAINRVCDLARVEETVGGCDSDDSDWGPGYDGGEELTKAVRKELASVLRDLMQHGLCQRYAPSSLVPILGCFQRPSKVPAVSGKEEVQRHAWDLILHYYEIMDGSSYVKQPQRSLANSFRLDPVGSAPANLKQSLLTRISSIVSTHSPYKRSQDAHFKAFVCAGLNERKLAAWLRLIYRRPRLIEENYLPWSYASNT</sequence>
<dbReference type="SUPFAM" id="SSF140741">
    <property type="entry name" value="RUN domain-like"/>
    <property type="match status" value="1"/>
</dbReference>